<gene>
    <name evidence="2" type="ORF">F444_16009</name>
</gene>
<comment type="caution">
    <text evidence="2">The sequence shown here is derived from an EMBL/GenBank/DDBJ whole genome shotgun (WGS) entry which is preliminary data.</text>
</comment>
<evidence type="ECO:0000313" key="3">
    <source>
        <dbReference type="Proteomes" id="UP000028582"/>
    </source>
</evidence>
<feature type="region of interest" description="Disordered" evidence="1">
    <location>
        <begin position="101"/>
        <end position="140"/>
    </location>
</feature>
<dbReference type="Proteomes" id="UP000028582">
    <property type="component" value="Unassembled WGS sequence"/>
</dbReference>
<dbReference type="OrthoDB" id="10448764at2759"/>
<organism evidence="2 3">
    <name type="scientific">Phytophthora nicotianae P1976</name>
    <dbReference type="NCBI Taxonomy" id="1317066"/>
    <lineage>
        <taxon>Eukaryota</taxon>
        <taxon>Sar</taxon>
        <taxon>Stramenopiles</taxon>
        <taxon>Oomycota</taxon>
        <taxon>Peronosporomycetes</taxon>
        <taxon>Peronosporales</taxon>
        <taxon>Peronosporaceae</taxon>
        <taxon>Phytophthora</taxon>
    </lineage>
</organism>
<accession>A0A080ZJY5</accession>
<reference evidence="2 3" key="1">
    <citation type="submission" date="2013-11" db="EMBL/GenBank/DDBJ databases">
        <title>The Genome Sequence of Phytophthora parasitica P1976.</title>
        <authorList>
            <consortium name="The Broad Institute Genomics Platform"/>
            <person name="Russ C."/>
            <person name="Tyler B."/>
            <person name="Panabieres F."/>
            <person name="Shan W."/>
            <person name="Tripathy S."/>
            <person name="Grunwald N."/>
            <person name="Machado M."/>
            <person name="Johnson C.S."/>
            <person name="Walker B."/>
            <person name="Young S."/>
            <person name="Zeng Q."/>
            <person name="Gargeya S."/>
            <person name="Fitzgerald M."/>
            <person name="Haas B."/>
            <person name="Abouelleil A."/>
            <person name="Allen A.W."/>
            <person name="Alvarado L."/>
            <person name="Arachchi H.M."/>
            <person name="Berlin A.M."/>
            <person name="Chapman S.B."/>
            <person name="Gainer-Dewar J."/>
            <person name="Goldberg J."/>
            <person name="Griggs A."/>
            <person name="Gujja S."/>
            <person name="Hansen M."/>
            <person name="Howarth C."/>
            <person name="Imamovic A."/>
            <person name="Ireland A."/>
            <person name="Larimer J."/>
            <person name="McCowan C."/>
            <person name="Murphy C."/>
            <person name="Pearson M."/>
            <person name="Poon T.W."/>
            <person name="Priest M."/>
            <person name="Roberts A."/>
            <person name="Saif S."/>
            <person name="Shea T."/>
            <person name="Sisk P."/>
            <person name="Sykes S."/>
            <person name="Wortman J."/>
            <person name="Nusbaum C."/>
            <person name="Birren B."/>
        </authorList>
    </citation>
    <scope>NUCLEOTIDE SEQUENCE [LARGE SCALE GENOMIC DNA]</scope>
    <source>
        <strain evidence="2 3">P1976</strain>
    </source>
</reference>
<feature type="compositionally biased region" description="Basic and acidic residues" evidence="1">
    <location>
        <begin position="1"/>
        <end position="11"/>
    </location>
</feature>
<protein>
    <submittedName>
        <fullName evidence="2">Uncharacterized protein</fullName>
    </submittedName>
</protein>
<feature type="compositionally biased region" description="Polar residues" evidence="1">
    <location>
        <begin position="12"/>
        <end position="29"/>
    </location>
</feature>
<evidence type="ECO:0000256" key="1">
    <source>
        <dbReference type="SAM" id="MobiDB-lite"/>
    </source>
</evidence>
<proteinExistence type="predicted"/>
<dbReference type="EMBL" id="ANJA01002951">
    <property type="protein sequence ID" value="ETO66946.1"/>
    <property type="molecule type" value="Genomic_DNA"/>
</dbReference>
<feature type="region of interest" description="Disordered" evidence="1">
    <location>
        <begin position="1"/>
        <end position="63"/>
    </location>
</feature>
<sequence length="259" mass="28198">MPSPKKHDSSTKAEASQQGPRKLSNTNKRASTHADGRAVAQNFVVADSSINEETKISTRYKATAKADVSFRESAYNLSKRPVEGQHGAANGVLISSSTMCAEIRPSPPTSNSTTENETTDPSTTSKPAKLPPAPTPPAHYVSPVERYRLLRAEQAADREIVTAVEQIQDFIRVNDVNQPTVRARLQGRESLQKLQQAFRDNYDRDYSEVEQLLVTATIFGCTVKSPGIPPDGAIVTITNPIKAGLLWAKRASSTPGWRA</sequence>
<evidence type="ECO:0000313" key="2">
    <source>
        <dbReference type="EMBL" id="ETO66946.1"/>
    </source>
</evidence>
<feature type="compositionally biased region" description="Low complexity" evidence="1">
    <location>
        <begin position="109"/>
        <end position="128"/>
    </location>
</feature>
<dbReference type="AlphaFoldDB" id="A0A080ZJY5"/>
<name>A0A080ZJY5_PHYNI</name>